<dbReference type="EMBL" id="BOMG01000092">
    <property type="protein sequence ID" value="GID58922.1"/>
    <property type="molecule type" value="Genomic_DNA"/>
</dbReference>
<dbReference type="Proteomes" id="UP000612282">
    <property type="component" value="Unassembled WGS sequence"/>
</dbReference>
<accession>A0ABQ3XK98</accession>
<comment type="caution">
    <text evidence="2">The sequence shown here is derived from an EMBL/GenBank/DDBJ whole genome shotgun (WGS) entry which is preliminary data.</text>
</comment>
<name>A0ABQ3XK98_9ACTN</name>
<dbReference type="PROSITE" id="PS51318">
    <property type="entry name" value="TAT"/>
    <property type="match status" value="1"/>
</dbReference>
<dbReference type="RefSeq" id="WP_203804344.1">
    <property type="nucleotide sequence ID" value="NZ_BAAAQE010000093.1"/>
</dbReference>
<sequence length="174" mass="18510">MADVKRRDVLRYGAAGAATAASALVGAQALASPEAPAPGPTAKGRKAGPDPDDFNEVYRGKRIRGRYKMGVLGNLDLGNLKNLGADITRTLGLARQNEVFVNNRALAMTAIPTMFFPTDGRKPYVGIGLISAINHYDPVELEPNADCLRSLGKKVVDILGDLELSGESAEEHTH</sequence>
<evidence type="ECO:0000313" key="2">
    <source>
        <dbReference type="EMBL" id="GID58922.1"/>
    </source>
</evidence>
<dbReference type="Pfam" id="PF06236">
    <property type="entry name" value="MelC1"/>
    <property type="match status" value="1"/>
</dbReference>
<gene>
    <name evidence="2" type="ORF">Aco03nite_073260</name>
</gene>
<proteinExistence type="predicted"/>
<reference evidence="2 3" key="1">
    <citation type="submission" date="2021-01" db="EMBL/GenBank/DDBJ databases">
        <title>Whole genome shotgun sequence of Actinoplanes couchii NBRC 106145.</title>
        <authorList>
            <person name="Komaki H."/>
            <person name="Tamura T."/>
        </authorList>
    </citation>
    <scope>NUCLEOTIDE SEQUENCE [LARGE SCALE GENOMIC DNA]</scope>
    <source>
        <strain evidence="2 3">NBRC 106145</strain>
    </source>
</reference>
<organism evidence="2 3">
    <name type="scientific">Actinoplanes couchii</name>
    <dbReference type="NCBI Taxonomy" id="403638"/>
    <lineage>
        <taxon>Bacteria</taxon>
        <taxon>Bacillati</taxon>
        <taxon>Actinomycetota</taxon>
        <taxon>Actinomycetes</taxon>
        <taxon>Micromonosporales</taxon>
        <taxon>Micromonosporaceae</taxon>
        <taxon>Actinoplanes</taxon>
    </lineage>
</organism>
<evidence type="ECO:0000256" key="1">
    <source>
        <dbReference type="SAM" id="MobiDB-lite"/>
    </source>
</evidence>
<dbReference type="InterPro" id="IPR006311">
    <property type="entry name" value="TAT_signal"/>
</dbReference>
<feature type="region of interest" description="Disordered" evidence="1">
    <location>
        <begin position="30"/>
        <end position="53"/>
    </location>
</feature>
<keyword evidence="3" id="KW-1185">Reference proteome</keyword>
<protein>
    <recommendedName>
        <fullName evidence="4">Tyrosinase co-factor MelC1</fullName>
    </recommendedName>
</protein>
<evidence type="ECO:0000313" key="3">
    <source>
        <dbReference type="Proteomes" id="UP000612282"/>
    </source>
</evidence>
<dbReference type="InterPro" id="IPR010928">
    <property type="entry name" value="MelC1"/>
</dbReference>
<evidence type="ECO:0008006" key="4">
    <source>
        <dbReference type="Google" id="ProtNLM"/>
    </source>
</evidence>